<organism evidence="2 3">
    <name type="scientific">Listeria booriae</name>
    <dbReference type="NCBI Taxonomy" id="1552123"/>
    <lineage>
        <taxon>Bacteria</taxon>
        <taxon>Bacillati</taxon>
        <taxon>Bacillota</taxon>
        <taxon>Bacilli</taxon>
        <taxon>Bacillales</taxon>
        <taxon>Listeriaceae</taxon>
        <taxon>Listeria</taxon>
    </lineage>
</organism>
<dbReference type="AlphaFoldDB" id="A0A7X0YZ15"/>
<accession>A0A7X0YZ15</accession>
<dbReference type="InterPro" id="IPR021124">
    <property type="entry name" value="CRISPR-assoc_prot_Cas5"/>
</dbReference>
<dbReference type="NCBIfam" id="TIGR02593">
    <property type="entry name" value="CRISPR_cas5"/>
    <property type="match status" value="1"/>
</dbReference>
<evidence type="ECO:0000313" key="3">
    <source>
        <dbReference type="Proteomes" id="UP000519573"/>
    </source>
</evidence>
<sequence length="238" mass="27104">MKAVKIKLYQDKANYKVPRSFQQKESYPLPPFSTVIGMVHVAAGFKEYHPMNVSVAGTSFSTVNDLYNRYEFNGSEKYDPKRHSFGVWSPTKEKNVGIIRGIAHINLLTDVHLTLHIVPDKIDDLETIYQALHSPAQFLALGRHEDIIMIEEVSIVELREVTLTADYDAKQAIWSPFENGFGGTTYELNKNYTRKPVRANFTQREFVKKMVAYVGVGYTFPAGTKLLFDTDDDIVFLV</sequence>
<dbReference type="Pfam" id="PF09704">
    <property type="entry name" value="Cas_Cas5d"/>
    <property type="match status" value="1"/>
</dbReference>
<dbReference type="GO" id="GO:0051607">
    <property type="term" value="P:defense response to virus"/>
    <property type="evidence" value="ECO:0007669"/>
    <property type="project" value="UniProtKB-KW"/>
</dbReference>
<evidence type="ECO:0000256" key="1">
    <source>
        <dbReference type="ARBA" id="ARBA00023118"/>
    </source>
</evidence>
<comment type="caution">
    <text evidence="2">The sequence shown here is derived from an EMBL/GenBank/DDBJ whole genome shotgun (WGS) entry which is preliminary data.</text>
</comment>
<protein>
    <submittedName>
        <fullName evidence="2">CRISPR-associated protein Cas5</fullName>
    </submittedName>
</protein>
<dbReference type="EMBL" id="JAARYH010000002">
    <property type="protein sequence ID" value="MBC2166196.1"/>
    <property type="molecule type" value="Genomic_DNA"/>
</dbReference>
<proteinExistence type="predicted"/>
<gene>
    <name evidence="2" type="primary">cas5</name>
    <name evidence="2" type="ORF">HCB26_06400</name>
</gene>
<dbReference type="RefSeq" id="WP_185576077.1">
    <property type="nucleotide sequence ID" value="NZ_JAARYH010000002.1"/>
</dbReference>
<name>A0A7X0YZ15_9LIST</name>
<dbReference type="InterPro" id="IPR013422">
    <property type="entry name" value="CRISPR-assoc_prot_Cas5_N"/>
</dbReference>
<dbReference type="Proteomes" id="UP000519573">
    <property type="component" value="Unassembled WGS sequence"/>
</dbReference>
<reference evidence="2 3" key="1">
    <citation type="submission" date="2020-03" db="EMBL/GenBank/DDBJ databases">
        <title>Soil Listeria distribution.</title>
        <authorList>
            <person name="Liao J."/>
            <person name="Wiedmann M."/>
        </authorList>
    </citation>
    <scope>NUCLEOTIDE SEQUENCE [LARGE SCALE GENOMIC DNA]</scope>
    <source>
        <strain evidence="2 3">FSL L7-0245</strain>
    </source>
</reference>
<keyword evidence="1" id="KW-0051">Antiviral defense</keyword>
<dbReference type="GO" id="GO:0043571">
    <property type="term" value="P:maintenance of CRISPR repeat elements"/>
    <property type="evidence" value="ECO:0007669"/>
    <property type="project" value="InterPro"/>
</dbReference>
<evidence type="ECO:0000313" key="2">
    <source>
        <dbReference type="EMBL" id="MBC2166196.1"/>
    </source>
</evidence>